<evidence type="ECO:0000313" key="2">
    <source>
        <dbReference type="Proteomes" id="UP000789702"/>
    </source>
</evidence>
<sequence>LLLIKSSIEKVCNLVKTISSSSLLTQDLKELGQSVREGETTCKIP</sequence>
<proteinExistence type="predicted"/>
<feature type="non-terminal residue" evidence="1">
    <location>
        <position position="1"/>
    </location>
</feature>
<keyword evidence="2" id="KW-1185">Reference proteome</keyword>
<comment type="caution">
    <text evidence="1">The sequence shown here is derived from an EMBL/GenBank/DDBJ whole genome shotgun (WGS) entry which is preliminary data.</text>
</comment>
<protein>
    <submittedName>
        <fullName evidence="1">16106_t:CDS:1</fullName>
    </submittedName>
</protein>
<dbReference type="EMBL" id="CAJVPU010019566">
    <property type="protein sequence ID" value="CAG8672294.1"/>
    <property type="molecule type" value="Genomic_DNA"/>
</dbReference>
<organism evidence="1 2">
    <name type="scientific">Dentiscutata heterogama</name>
    <dbReference type="NCBI Taxonomy" id="1316150"/>
    <lineage>
        <taxon>Eukaryota</taxon>
        <taxon>Fungi</taxon>
        <taxon>Fungi incertae sedis</taxon>
        <taxon>Mucoromycota</taxon>
        <taxon>Glomeromycotina</taxon>
        <taxon>Glomeromycetes</taxon>
        <taxon>Diversisporales</taxon>
        <taxon>Gigasporaceae</taxon>
        <taxon>Dentiscutata</taxon>
    </lineage>
</organism>
<dbReference type="Proteomes" id="UP000789702">
    <property type="component" value="Unassembled WGS sequence"/>
</dbReference>
<gene>
    <name evidence="1" type="ORF">DHETER_LOCUS10239</name>
</gene>
<evidence type="ECO:0000313" key="1">
    <source>
        <dbReference type="EMBL" id="CAG8672294.1"/>
    </source>
</evidence>
<accession>A0ACA9NWL9</accession>
<reference evidence="1" key="1">
    <citation type="submission" date="2021-06" db="EMBL/GenBank/DDBJ databases">
        <authorList>
            <person name="Kallberg Y."/>
            <person name="Tangrot J."/>
            <person name="Rosling A."/>
        </authorList>
    </citation>
    <scope>NUCLEOTIDE SEQUENCE</scope>
    <source>
        <strain evidence="1">IL203A</strain>
    </source>
</reference>
<name>A0ACA9NWL9_9GLOM</name>